<protein>
    <submittedName>
        <fullName evidence="2">Uncharacterized protein</fullName>
    </submittedName>
</protein>
<accession>A0A212LET6</accession>
<proteinExistence type="predicted"/>
<dbReference type="EMBL" id="FMJD01000007">
    <property type="protein sequence ID" value="SCM76086.1"/>
    <property type="molecule type" value="Genomic_DNA"/>
</dbReference>
<dbReference type="AlphaFoldDB" id="A0A212LET6"/>
<gene>
    <name evidence="2" type="ORF">KL86PLE_30533</name>
</gene>
<feature type="compositionally biased region" description="Basic and acidic residues" evidence="1">
    <location>
        <begin position="34"/>
        <end position="52"/>
    </location>
</feature>
<feature type="compositionally biased region" description="Basic and acidic residues" evidence="1">
    <location>
        <begin position="60"/>
        <end position="69"/>
    </location>
</feature>
<evidence type="ECO:0000256" key="1">
    <source>
        <dbReference type="SAM" id="MobiDB-lite"/>
    </source>
</evidence>
<feature type="compositionally biased region" description="Basic and acidic residues" evidence="1">
    <location>
        <begin position="84"/>
        <end position="102"/>
    </location>
</feature>
<sequence length="150" mass="16983">MEVRQPDRGSGLAEQELDHLRLPRCAGLRAARQASRDGRTQDRRLPHQRENRSGGAQQPDPRDRPEQGRAGRRRQGLGGGQQADGRRLGRRPLTDTADRPLFPDKVAMVPPSRPFRMVGLRAPRTGDCHAMKRHCPNRATHRRNQRIDGQ</sequence>
<feature type="region of interest" description="Disordered" evidence="1">
    <location>
        <begin position="1"/>
        <end position="111"/>
    </location>
</feature>
<organism evidence="2">
    <name type="scientific">uncultured Pleomorphomonas sp</name>
    <dbReference type="NCBI Taxonomy" id="442121"/>
    <lineage>
        <taxon>Bacteria</taxon>
        <taxon>Pseudomonadati</taxon>
        <taxon>Pseudomonadota</taxon>
        <taxon>Alphaproteobacteria</taxon>
        <taxon>Hyphomicrobiales</taxon>
        <taxon>Pleomorphomonadaceae</taxon>
        <taxon>Pleomorphomonas</taxon>
        <taxon>environmental samples</taxon>
    </lineage>
</organism>
<reference evidence="2" key="1">
    <citation type="submission" date="2016-08" db="EMBL/GenBank/DDBJ databases">
        <authorList>
            <person name="Seilhamer J.J."/>
        </authorList>
    </citation>
    <scope>NUCLEOTIDE SEQUENCE</scope>
    <source>
        <strain evidence="2">86</strain>
    </source>
</reference>
<name>A0A212LET6_9HYPH</name>
<evidence type="ECO:0000313" key="2">
    <source>
        <dbReference type="EMBL" id="SCM76086.1"/>
    </source>
</evidence>